<dbReference type="Proteomes" id="UP001177670">
    <property type="component" value="Unassembled WGS sequence"/>
</dbReference>
<accession>A0AA40KYN4</accession>
<organism evidence="2 3">
    <name type="scientific">Melipona bicolor</name>
    <dbReference type="NCBI Taxonomy" id="60889"/>
    <lineage>
        <taxon>Eukaryota</taxon>
        <taxon>Metazoa</taxon>
        <taxon>Ecdysozoa</taxon>
        <taxon>Arthropoda</taxon>
        <taxon>Hexapoda</taxon>
        <taxon>Insecta</taxon>
        <taxon>Pterygota</taxon>
        <taxon>Neoptera</taxon>
        <taxon>Endopterygota</taxon>
        <taxon>Hymenoptera</taxon>
        <taxon>Apocrita</taxon>
        <taxon>Aculeata</taxon>
        <taxon>Apoidea</taxon>
        <taxon>Anthophila</taxon>
        <taxon>Apidae</taxon>
        <taxon>Melipona</taxon>
    </lineage>
</organism>
<feature type="region of interest" description="Disordered" evidence="1">
    <location>
        <begin position="53"/>
        <end position="103"/>
    </location>
</feature>
<evidence type="ECO:0000313" key="3">
    <source>
        <dbReference type="Proteomes" id="UP001177670"/>
    </source>
</evidence>
<evidence type="ECO:0000313" key="2">
    <source>
        <dbReference type="EMBL" id="KAK1137751.1"/>
    </source>
</evidence>
<proteinExistence type="predicted"/>
<name>A0AA40KYN4_9HYME</name>
<dbReference type="EMBL" id="JAHYIQ010000001">
    <property type="protein sequence ID" value="KAK1137751.1"/>
    <property type="molecule type" value="Genomic_DNA"/>
</dbReference>
<feature type="region of interest" description="Disordered" evidence="1">
    <location>
        <begin position="1"/>
        <end position="30"/>
    </location>
</feature>
<gene>
    <name evidence="2" type="ORF">K0M31_002245</name>
</gene>
<evidence type="ECO:0000256" key="1">
    <source>
        <dbReference type="SAM" id="MobiDB-lite"/>
    </source>
</evidence>
<dbReference type="AlphaFoldDB" id="A0AA40KYN4"/>
<protein>
    <submittedName>
        <fullName evidence="2">Uncharacterized protein</fullName>
    </submittedName>
</protein>
<sequence>MSENCNFLSEKEEHSSVPQLPSPADPRFRQATHARELRSIPGHATQFGHYQVRNISDPCDGSRTRLRSSQPADEFTHVTIADKPLSNRRGSSRDSLQEGRLLNRRSEPSILRCSYSTEYKAKRSRLPSSLSNGESKFIYRLTCARDKMEHTASADLQQLIEERDHIEAALTRSKTFYDTRGDSEPADSLQERFDDTRPLVDRFEAIQNRISDIVEGTADEQAHEQCRVEFENVYFRLLGAIQERIRTLRASTTSSNARHSRLAFALSTTPETPLPQFHGYRGEWVRFRDRFL</sequence>
<keyword evidence="3" id="KW-1185">Reference proteome</keyword>
<comment type="caution">
    <text evidence="2">The sequence shown here is derived from an EMBL/GenBank/DDBJ whole genome shotgun (WGS) entry which is preliminary data.</text>
</comment>
<reference evidence="2" key="1">
    <citation type="submission" date="2021-10" db="EMBL/GenBank/DDBJ databases">
        <title>Melipona bicolor Genome sequencing and assembly.</title>
        <authorList>
            <person name="Araujo N.S."/>
            <person name="Arias M.C."/>
        </authorList>
    </citation>
    <scope>NUCLEOTIDE SEQUENCE</scope>
    <source>
        <strain evidence="2">USP_2M_L1-L4_2017</strain>
        <tissue evidence="2">Whole body</tissue>
    </source>
</reference>